<evidence type="ECO:0000256" key="1">
    <source>
        <dbReference type="ARBA" id="ARBA00004496"/>
    </source>
</evidence>
<dbReference type="PANTHER" id="PTHR12452">
    <property type="entry name" value="42-9-9 PROTEIN-RELATED"/>
    <property type="match status" value="1"/>
</dbReference>
<organism evidence="8">
    <name type="scientific">Xenopsylla cheopis</name>
    <name type="common">Oriental rat flea</name>
    <name type="synonym">Pulex cheopis</name>
    <dbReference type="NCBI Taxonomy" id="163159"/>
    <lineage>
        <taxon>Eukaryota</taxon>
        <taxon>Metazoa</taxon>
        <taxon>Ecdysozoa</taxon>
        <taxon>Arthropoda</taxon>
        <taxon>Hexapoda</taxon>
        <taxon>Insecta</taxon>
        <taxon>Pterygota</taxon>
        <taxon>Neoptera</taxon>
        <taxon>Endopterygota</taxon>
        <taxon>Siphonaptera</taxon>
        <taxon>Pulicidae</taxon>
        <taxon>Xenopsyllinae</taxon>
        <taxon>Xenopsylla</taxon>
    </lineage>
</organism>
<evidence type="ECO:0000256" key="5">
    <source>
        <dbReference type="ARBA" id="ARBA00023157"/>
    </source>
</evidence>
<dbReference type="SUPFAM" id="SSF52833">
    <property type="entry name" value="Thioredoxin-like"/>
    <property type="match status" value="1"/>
</dbReference>
<keyword evidence="5" id="KW-1015">Disulfide bond</keyword>
<evidence type="ECO:0000256" key="3">
    <source>
        <dbReference type="ARBA" id="ARBA00016949"/>
    </source>
</evidence>
<dbReference type="InterPro" id="IPR036249">
    <property type="entry name" value="Thioredoxin-like_sf"/>
</dbReference>
<reference evidence="8" key="1">
    <citation type="submission" date="2020-03" db="EMBL/GenBank/DDBJ databases">
        <title>Transcriptomic Profiling of the Digestive Tract of the Rat Flea, Xenopsylla cheopis, Following Blood Feeding and Infection with Yersinia pestis.</title>
        <authorList>
            <person name="Bland D.M."/>
            <person name="Martens C.A."/>
            <person name="Virtaneva K."/>
            <person name="Kanakabandi K."/>
            <person name="Long D."/>
            <person name="Rosenke R."/>
            <person name="Saturday G.A."/>
            <person name="Hoyt F.H."/>
            <person name="Bruno D.P."/>
            <person name="Ribeiro J.M.C."/>
            <person name="Hinnebusch J."/>
        </authorList>
    </citation>
    <scope>NUCLEOTIDE SEQUENCE</scope>
</reference>
<dbReference type="GO" id="GO:0047134">
    <property type="term" value="F:protein-disulfide reductase [NAD(P)H] activity"/>
    <property type="evidence" value="ECO:0007669"/>
    <property type="project" value="InterPro"/>
</dbReference>
<accession>A0A6M2DI20</accession>
<evidence type="ECO:0000256" key="2">
    <source>
        <dbReference type="ARBA" id="ARBA00008987"/>
    </source>
</evidence>
<dbReference type="FunFam" id="3.40.30.10:FF:000124">
    <property type="entry name" value="Thioredoxin domain-containing 17"/>
    <property type="match status" value="1"/>
</dbReference>
<dbReference type="GO" id="GO:0005829">
    <property type="term" value="C:cytosol"/>
    <property type="evidence" value="ECO:0007669"/>
    <property type="project" value="TreeGrafter"/>
</dbReference>
<dbReference type="EMBL" id="GIIL01000935">
    <property type="protein sequence ID" value="NOV44661.1"/>
    <property type="molecule type" value="Transcribed_RNA"/>
</dbReference>
<dbReference type="PANTHER" id="PTHR12452:SF0">
    <property type="entry name" value="THIOREDOXIN DOMAIN-CONTAINING PROTEIN 17"/>
    <property type="match status" value="1"/>
</dbReference>
<protein>
    <recommendedName>
        <fullName evidence="3">Thioredoxin domain-containing protein 17</fullName>
    </recommendedName>
</protein>
<dbReference type="Gene3D" id="3.40.30.10">
    <property type="entry name" value="Glutaredoxin"/>
    <property type="match status" value="1"/>
</dbReference>
<dbReference type="InterPro" id="IPR045108">
    <property type="entry name" value="TXNDC17-like"/>
</dbReference>
<sequence length="127" mass="14587">MVILHHISGYEGFCKFVNDFEFKGKIVHVLFCGSKLPDGTNWCPDCVLAQPAIEAALKVAGENTYFIHVEVGDKLFWKDPNCPFRKDPRTRLMVIPTLIRWGCPQRLEGEKLFKQELVEMLLTDDEC</sequence>
<name>A0A6M2DI20_XENCH</name>
<dbReference type="Pfam" id="PF06110">
    <property type="entry name" value="TXD17-like_Trx"/>
    <property type="match status" value="1"/>
</dbReference>
<comment type="subcellular location">
    <subcellularLocation>
        <location evidence="1">Cytoplasm</location>
    </subcellularLocation>
</comment>
<keyword evidence="6" id="KW-0676">Redox-active center</keyword>
<dbReference type="CDD" id="cd02952">
    <property type="entry name" value="TRP14_like"/>
    <property type="match status" value="1"/>
</dbReference>
<evidence type="ECO:0000256" key="4">
    <source>
        <dbReference type="ARBA" id="ARBA00022490"/>
    </source>
</evidence>
<evidence type="ECO:0000259" key="7">
    <source>
        <dbReference type="Pfam" id="PF06110"/>
    </source>
</evidence>
<feature type="domain" description="Thioredoxin" evidence="7">
    <location>
        <begin position="8"/>
        <end position="124"/>
    </location>
</feature>
<comment type="similarity">
    <text evidence="2">Belongs to the thioredoxin family.</text>
</comment>
<proteinExistence type="inferred from homology"/>
<keyword evidence="4" id="KW-0963">Cytoplasm</keyword>
<evidence type="ECO:0000313" key="8">
    <source>
        <dbReference type="EMBL" id="NOV44661.1"/>
    </source>
</evidence>
<evidence type="ECO:0000256" key="6">
    <source>
        <dbReference type="ARBA" id="ARBA00023284"/>
    </source>
</evidence>
<dbReference type="AlphaFoldDB" id="A0A6M2DI20"/>
<dbReference type="InterPro" id="IPR010357">
    <property type="entry name" value="TXNDC17_dom"/>
</dbReference>